<name>A0ABV9DWY1_9ACTN</name>
<sequence>MQGGHSVGGSDGDYGPAVSKAVLAAHKSKGSKQAFGDRITGAAAKQIMSQFIKAHL</sequence>
<proteinExistence type="predicted"/>
<organism evidence="1 2">
    <name type="scientific">Nocardiopsis mangrovi</name>
    <dbReference type="NCBI Taxonomy" id="1179818"/>
    <lineage>
        <taxon>Bacteria</taxon>
        <taxon>Bacillati</taxon>
        <taxon>Actinomycetota</taxon>
        <taxon>Actinomycetes</taxon>
        <taxon>Streptosporangiales</taxon>
        <taxon>Nocardiopsidaceae</taxon>
        <taxon>Nocardiopsis</taxon>
    </lineage>
</organism>
<accession>A0ABV9DWY1</accession>
<dbReference type="Proteomes" id="UP001595923">
    <property type="component" value="Unassembled WGS sequence"/>
</dbReference>
<evidence type="ECO:0000313" key="2">
    <source>
        <dbReference type="Proteomes" id="UP001595923"/>
    </source>
</evidence>
<protein>
    <submittedName>
        <fullName evidence="1">Uncharacterized protein</fullName>
    </submittedName>
</protein>
<gene>
    <name evidence="1" type="ORF">ACFO4E_15590</name>
</gene>
<keyword evidence="2" id="KW-1185">Reference proteome</keyword>
<dbReference type="EMBL" id="JBHSFQ010000014">
    <property type="protein sequence ID" value="MFC4563285.1"/>
    <property type="molecule type" value="Genomic_DNA"/>
</dbReference>
<comment type="caution">
    <text evidence="1">The sequence shown here is derived from an EMBL/GenBank/DDBJ whole genome shotgun (WGS) entry which is preliminary data.</text>
</comment>
<reference evidence="2" key="1">
    <citation type="journal article" date="2019" name="Int. J. Syst. Evol. Microbiol.">
        <title>The Global Catalogue of Microorganisms (GCM) 10K type strain sequencing project: providing services to taxonomists for standard genome sequencing and annotation.</title>
        <authorList>
            <consortium name="The Broad Institute Genomics Platform"/>
            <consortium name="The Broad Institute Genome Sequencing Center for Infectious Disease"/>
            <person name="Wu L."/>
            <person name="Ma J."/>
        </authorList>
    </citation>
    <scope>NUCLEOTIDE SEQUENCE [LARGE SCALE GENOMIC DNA]</scope>
    <source>
        <strain evidence="2">XZYJ18</strain>
    </source>
</reference>
<dbReference type="RefSeq" id="WP_378575304.1">
    <property type="nucleotide sequence ID" value="NZ_JBHSFQ010000014.1"/>
</dbReference>
<evidence type="ECO:0000313" key="1">
    <source>
        <dbReference type="EMBL" id="MFC4563285.1"/>
    </source>
</evidence>